<reference evidence="1" key="2">
    <citation type="submission" date="2020-07" db="EMBL/GenBank/DDBJ databases">
        <authorList>
            <person name="Vera ALvarez R."/>
            <person name="Arias-Moreno D.M."/>
            <person name="Jimenez-Jacinto V."/>
            <person name="Jimenez-Bremont J.F."/>
            <person name="Swaminathan K."/>
            <person name="Moose S.P."/>
            <person name="Guerrero-Gonzalez M.L."/>
            <person name="Marino-Ramirez L."/>
            <person name="Landsman D."/>
            <person name="Rodriguez-Kessler M."/>
            <person name="Delgado-Sanchez P."/>
        </authorList>
    </citation>
    <scope>NUCLEOTIDE SEQUENCE</scope>
    <source>
        <tissue evidence="1">Cladode</tissue>
    </source>
</reference>
<dbReference type="EMBL" id="GISG01092996">
    <property type="protein sequence ID" value="MBA4634956.1"/>
    <property type="molecule type" value="Transcribed_RNA"/>
</dbReference>
<dbReference type="AlphaFoldDB" id="A0A7C8Z5P9"/>
<evidence type="ECO:0000313" key="1">
    <source>
        <dbReference type="EMBL" id="MBA4634956.1"/>
    </source>
</evidence>
<organism evidence="1">
    <name type="scientific">Opuntia streptacantha</name>
    <name type="common">Prickly pear cactus</name>
    <name type="synonym">Opuntia cardona</name>
    <dbReference type="NCBI Taxonomy" id="393608"/>
    <lineage>
        <taxon>Eukaryota</taxon>
        <taxon>Viridiplantae</taxon>
        <taxon>Streptophyta</taxon>
        <taxon>Embryophyta</taxon>
        <taxon>Tracheophyta</taxon>
        <taxon>Spermatophyta</taxon>
        <taxon>Magnoliopsida</taxon>
        <taxon>eudicotyledons</taxon>
        <taxon>Gunneridae</taxon>
        <taxon>Pentapetalae</taxon>
        <taxon>Caryophyllales</taxon>
        <taxon>Cactineae</taxon>
        <taxon>Cactaceae</taxon>
        <taxon>Opuntioideae</taxon>
        <taxon>Opuntia</taxon>
    </lineage>
</organism>
<accession>A0A7C8Z5P9</accession>
<reference evidence="1" key="1">
    <citation type="journal article" date="2013" name="J. Plant Res.">
        <title>Effect of fungi and light on seed germination of three Opuntia species from semiarid lands of central Mexico.</title>
        <authorList>
            <person name="Delgado-Sanchez P."/>
            <person name="Jimenez-Bremont J.F."/>
            <person name="Guerrero-Gonzalez Mde L."/>
            <person name="Flores J."/>
        </authorList>
    </citation>
    <scope>NUCLEOTIDE SEQUENCE</scope>
    <source>
        <tissue evidence="1">Cladode</tissue>
    </source>
</reference>
<protein>
    <submittedName>
        <fullName evidence="1">Uncharacterized protein</fullName>
    </submittedName>
</protein>
<proteinExistence type="predicted"/>
<sequence length="99" mass="11045">MEQLDIPTADKTRREAELLGDLGPIPLSIGKVKTQFIPEDSSSTPSSYVDYVAPKKIHVDSSISKNFPARSADSYFCSWEEKGKHRRIYEGGWGVHGHP</sequence>
<name>A0A7C8Z5P9_OPUST</name>